<protein>
    <submittedName>
        <fullName evidence="2">Uncharacterized protein</fullName>
    </submittedName>
</protein>
<dbReference type="AlphaFoldDB" id="A0A0G2F6I1"/>
<feature type="region of interest" description="Disordered" evidence="1">
    <location>
        <begin position="142"/>
        <end position="200"/>
    </location>
</feature>
<evidence type="ECO:0000313" key="2">
    <source>
        <dbReference type="EMBL" id="KKY29819.1"/>
    </source>
</evidence>
<sequence>MKQELARYQLTPRDVASKMHLVVGASTCSVLQAICVKLHAYFPASPQHTAVVQPRIVSKLRAILRQLDRDGVVCVYALPFGMGSAVYYPAYTQAWPSETWDGSNGGSIEPGVVEQLRQVELGHAVPQQVRDAARNVQWIPYNDDHGLASPPTIVGPRSQRPGAELENGRENSHNNSMEPPSLEDGDGQGGQEEEEEVVVASSGHMMMSLCGSSIASTTPSSHDRLMANWRQAFPPHRQDSLVPEDSVSQWRCNPSGSTLAASASRPARGRPAGLGGGGFGGGPSARAGPGQGGGGAASKLSKYQRRRRNRLARISVREDRSE</sequence>
<feature type="compositionally biased region" description="Gly residues" evidence="1">
    <location>
        <begin position="272"/>
        <end position="296"/>
    </location>
</feature>
<feature type="compositionally biased region" description="Polar residues" evidence="1">
    <location>
        <begin position="246"/>
        <end position="259"/>
    </location>
</feature>
<comment type="caution">
    <text evidence="2">The sequence shown here is derived from an EMBL/GenBank/DDBJ whole genome shotgun (WGS) entry which is preliminary data.</text>
</comment>
<gene>
    <name evidence="2" type="ORF">UCDDA912_g10252</name>
</gene>
<organism evidence="2 3">
    <name type="scientific">Diaporthe ampelina</name>
    <dbReference type="NCBI Taxonomy" id="1214573"/>
    <lineage>
        <taxon>Eukaryota</taxon>
        <taxon>Fungi</taxon>
        <taxon>Dikarya</taxon>
        <taxon>Ascomycota</taxon>
        <taxon>Pezizomycotina</taxon>
        <taxon>Sordariomycetes</taxon>
        <taxon>Sordariomycetidae</taxon>
        <taxon>Diaporthales</taxon>
        <taxon>Diaporthaceae</taxon>
        <taxon>Diaporthe</taxon>
    </lineage>
</organism>
<reference evidence="2 3" key="2">
    <citation type="submission" date="2015-05" db="EMBL/GenBank/DDBJ databases">
        <authorList>
            <person name="Morales-Cruz A."/>
            <person name="Amrine K.C."/>
            <person name="Cantu D."/>
        </authorList>
    </citation>
    <scope>NUCLEOTIDE SEQUENCE [LARGE SCALE GENOMIC DNA]</scope>
    <source>
        <strain evidence="2">DA912</strain>
    </source>
</reference>
<keyword evidence="3" id="KW-1185">Reference proteome</keyword>
<proteinExistence type="predicted"/>
<dbReference type="EMBL" id="LCUC01000604">
    <property type="protein sequence ID" value="KKY29819.1"/>
    <property type="molecule type" value="Genomic_DNA"/>
</dbReference>
<reference evidence="2 3" key="1">
    <citation type="submission" date="2015-05" db="EMBL/GenBank/DDBJ databases">
        <title>Distinctive expansion of gene families associated with plant cell wall degradation and secondary metabolism in the genomes of grapevine trunk pathogens.</title>
        <authorList>
            <person name="Lawrence D.P."/>
            <person name="Travadon R."/>
            <person name="Rolshausen P.E."/>
            <person name="Baumgartner K."/>
        </authorList>
    </citation>
    <scope>NUCLEOTIDE SEQUENCE [LARGE SCALE GENOMIC DNA]</scope>
    <source>
        <strain evidence="2">DA912</strain>
    </source>
</reference>
<accession>A0A0G2F6I1</accession>
<feature type="compositionally biased region" description="Acidic residues" evidence="1">
    <location>
        <begin position="181"/>
        <end position="197"/>
    </location>
</feature>
<feature type="compositionally biased region" description="Basic residues" evidence="1">
    <location>
        <begin position="302"/>
        <end position="311"/>
    </location>
</feature>
<evidence type="ECO:0000256" key="1">
    <source>
        <dbReference type="SAM" id="MobiDB-lite"/>
    </source>
</evidence>
<name>A0A0G2F6I1_9PEZI</name>
<dbReference type="Proteomes" id="UP000034680">
    <property type="component" value="Unassembled WGS sequence"/>
</dbReference>
<evidence type="ECO:0000313" key="3">
    <source>
        <dbReference type="Proteomes" id="UP000034680"/>
    </source>
</evidence>
<feature type="region of interest" description="Disordered" evidence="1">
    <location>
        <begin position="236"/>
        <end position="322"/>
    </location>
</feature>
<feature type="compositionally biased region" description="Low complexity" evidence="1">
    <location>
        <begin position="260"/>
        <end position="271"/>
    </location>
</feature>